<dbReference type="EMBL" id="HBNR01000921">
    <property type="protein sequence ID" value="CAE4561058.1"/>
    <property type="molecule type" value="Transcribed_RNA"/>
</dbReference>
<protein>
    <recommendedName>
        <fullName evidence="2">Ubiquitin-like domain-containing protein</fullName>
    </recommendedName>
</protein>
<dbReference type="CDD" id="cd17039">
    <property type="entry name" value="Ubl_ubiquitin_like"/>
    <property type="match status" value="1"/>
</dbReference>
<evidence type="ECO:0000256" key="1">
    <source>
        <dbReference type="SAM" id="Phobius"/>
    </source>
</evidence>
<dbReference type="Gene3D" id="3.10.20.90">
    <property type="entry name" value="Phosphatidylinositol 3-kinase Catalytic Subunit, Chain A, domain 1"/>
    <property type="match status" value="1"/>
</dbReference>
<feature type="domain" description="Ubiquitin-like" evidence="2">
    <location>
        <begin position="271"/>
        <end position="325"/>
    </location>
</feature>
<name>A0A7S4PTE2_9DINO</name>
<dbReference type="AlphaFoldDB" id="A0A7S4PTE2"/>
<keyword evidence="1" id="KW-0472">Membrane</keyword>
<organism evidence="3">
    <name type="scientific">Alexandrium monilatum</name>
    <dbReference type="NCBI Taxonomy" id="311494"/>
    <lineage>
        <taxon>Eukaryota</taxon>
        <taxon>Sar</taxon>
        <taxon>Alveolata</taxon>
        <taxon>Dinophyceae</taxon>
        <taxon>Gonyaulacales</taxon>
        <taxon>Pyrocystaceae</taxon>
        <taxon>Alexandrium</taxon>
    </lineage>
</organism>
<dbReference type="SUPFAM" id="SSF54236">
    <property type="entry name" value="Ubiquitin-like"/>
    <property type="match status" value="1"/>
</dbReference>
<proteinExistence type="predicted"/>
<sequence length="356" mass="38088">MSSNLMIRAVAMCTVGACSLHAGGLQHGNNLCHLGGEDPDLLSLMQTTPAKVLQRAAERGGSRDGNALLGVPALTTGPQDGPALKRKNHWLLLEISGAGLVGLDRMFLGGSNVPMGLMKLLWNVPSLGLWSTVDRAVITVNALRRLSAVSTLDMNCSFSHVEDAYALGVVCASASLVVLAVGLLLGLHLAREAMQLQSVRCERIVLGMCAYLVGTNIAIALSIPLLALSVPASCLLVVVRASADVRARWLNTMREAMKFPSSPEALRISVVKAISGQHLCEVEADPAWVVARLKTAIRSQLGIPTTVQRLVFRNRPLLDSERLADHLPTSKMDCTCSARNEQRSIEVGLMQYQCIG</sequence>
<gene>
    <name evidence="3" type="ORF">AMON00008_LOCUS677</name>
</gene>
<evidence type="ECO:0000313" key="3">
    <source>
        <dbReference type="EMBL" id="CAE4561058.1"/>
    </source>
</evidence>
<dbReference type="PROSITE" id="PS50053">
    <property type="entry name" value="UBIQUITIN_2"/>
    <property type="match status" value="1"/>
</dbReference>
<keyword evidence="1" id="KW-1133">Transmembrane helix</keyword>
<feature type="transmembrane region" description="Helical" evidence="1">
    <location>
        <begin position="164"/>
        <end position="187"/>
    </location>
</feature>
<dbReference type="InterPro" id="IPR029071">
    <property type="entry name" value="Ubiquitin-like_domsf"/>
</dbReference>
<keyword evidence="1" id="KW-0812">Transmembrane</keyword>
<accession>A0A7S4PTE2</accession>
<feature type="transmembrane region" description="Helical" evidence="1">
    <location>
        <begin position="208"/>
        <end position="230"/>
    </location>
</feature>
<dbReference type="InterPro" id="IPR000626">
    <property type="entry name" value="Ubiquitin-like_dom"/>
</dbReference>
<reference evidence="3" key="1">
    <citation type="submission" date="2021-01" db="EMBL/GenBank/DDBJ databases">
        <authorList>
            <person name="Corre E."/>
            <person name="Pelletier E."/>
            <person name="Niang G."/>
            <person name="Scheremetjew M."/>
            <person name="Finn R."/>
            <person name="Kale V."/>
            <person name="Holt S."/>
            <person name="Cochrane G."/>
            <person name="Meng A."/>
            <person name="Brown T."/>
            <person name="Cohen L."/>
        </authorList>
    </citation>
    <scope>NUCLEOTIDE SEQUENCE</scope>
    <source>
        <strain evidence="3">CCMP3105</strain>
    </source>
</reference>
<evidence type="ECO:0000259" key="2">
    <source>
        <dbReference type="PROSITE" id="PS50053"/>
    </source>
</evidence>